<dbReference type="PANTHER" id="PTHR43008:SF8">
    <property type="entry name" value="BENZIL REDUCTASE ((S)-BENZOIN FORMING) IRC24"/>
    <property type="match status" value="1"/>
</dbReference>
<dbReference type="Pfam" id="PF00106">
    <property type="entry name" value="adh_short"/>
    <property type="match status" value="1"/>
</dbReference>
<dbReference type="CDD" id="cd05233">
    <property type="entry name" value="SDR_c"/>
    <property type="match status" value="1"/>
</dbReference>
<reference evidence="4 5" key="1">
    <citation type="submission" date="2017-03" db="EMBL/GenBank/DDBJ databases">
        <title>Genomes of endolithic fungi from Antarctica.</title>
        <authorList>
            <person name="Coleine C."/>
            <person name="Masonjones S."/>
            <person name="Stajich J.E."/>
        </authorList>
    </citation>
    <scope>NUCLEOTIDE SEQUENCE [LARGE SCALE GENOMIC DNA]</scope>
    <source>
        <strain evidence="4 5">CCFEE 6314</strain>
    </source>
</reference>
<comment type="caution">
    <text evidence="4">The sequence shown here is derived from an EMBL/GenBank/DDBJ whole genome shotgun (WGS) entry which is preliminary data.</text>
</comment>
<gene>
    <name evidence="4" type="ORF">B0A52_08302</name>
</gene>
<dbReference type="GO" id="GO:0050664">
    <property type="term" value="F:oxidoreductase activity, acting on NAD(P)H, oxygen as acceptor"/>
    <property type="evidence" value="ECO:0007669"/>
    <property type="project" value="TreeGrafter"/>
</dbReference>
<dbReference type="InterPro" id="IPR036291">
    <property type="entry name" value="NAD(P)-bd_dom_sf"/>
</dbReference>
<dbReference type="InterPro" id="IPR020904">
    <property type="entry name" value="Sc_DH/Rdtase_CS"/>
</dbReference>
<dbReference type="PANTHER" id="PTHR43008">
    <property type="entry name" value="BENZIL REDUCTASE"/>
    <property type="match status" value="1"/>
</dbReference>
<dbReference type="EMBL" id="NAJM01000052">
    <property type="protein sequence ID" value="RVX67059.1"/>
    <property type="molecule type" value="Genomic_DNA"/>
</dbReference>
<sequence length="272" mass="29864">MSTTSNLPPPRSILLVGGGQGIGLESTLYLLASSPSSIHLIVFGLDINDQLRRHRDTQNRLHLLQGDVTKSADRERAIQLCLDVAGALDCLVYCAGLITPIQRIENLDLDAVRLTYEVNVFGVMAMCQLALPHLLRSRRPHAIILSSACDLSVTYRGWMTYCTTKAALSRFIQLFAHENPELCVQGVYPRLTDTKMPADVVAGKYAGIMAEAEIQKFRDFAKDSSTFEPAAWCGEAVARLASGSQMGGSTGKVLYYEEHVPDLLAKKPRARL</sequence>
<dbReference type="VEuPathDB" id="FungiDB:PV10_00669"/>
<dbReference type="InterPro" id="IPR002347">
    <property type="entry name" value="SDR_fam"/>
</dbReference>
<evidence type="ECO:0000256" key="2">
    <source>
        <dbReference type="ARBA" id="ARBA00022857"/>
    </source>
</evidence>
<dbReference type="OrthoDB" id="153074at2759"/>
<evidence type="ECO:0000313" key="4">
    <source>
        <dbReference type="EMBL" id="RVX67059.1"/>
    </source>
</evidence>
<evidence type="ECO:0000313" key="5">
    <source>
        <dbReference type="Proteomes" id="UP000288859"/>
    </source>
</evidence>
<dbReference type="SUPFAM" id="SSF51735">
    <property type="entry name" value="NAD(P)-binding Rossmann-fold domains"/>
    <property type="match status" value="1"/>
</dbReference>
<proteinExistence type="inferred from homology"/>
<evidence type="ECO:0000256" key="3">
    <source>
        <dbReference type="ARBA" id="ARBA00023002"/>
    </source>
</evidence>
<dbReference type="Proteomes" id="UP000288859">
    <property type="component" value="Unassembled WGS sequence"/>
</dbReference>
<dbReference type="PRINTS" id="PR00081">
    <property type="entry name" value="GDHRDH"/>
</dbReference>
<accession>A0A438MTT1</accession>
<name>A0A438MTT1_EXOME</name>
<keyword evidence="3" id="KW-0560">Oxidoreductase</keyword>
<evidence type="ECO:0000256" key="1">
    <source>
        <dbReference type="ARBA" id="ARBA00006484"/>
    </source>
</evidence>
<keyword evidence="2" id="KW-0521">NADP</keyword>
<dbReference type="PROSITE" id="PS00061">
    <property type="entry name" value="ADH_SHORT"/>
    <property type="match status" value="1"/>
</dbReference>
<protein>
    <recommendedName>
        <fullName evidence="6">Ketoreductase (KR) domain-containing protein</fullName>
    </recommendedName>
</protein>
<comment type="similarity">
    <text evidence="1">Belongs to the short-chain dehydrogenases/reductases (SDR) family.</text>
</comment>
<dbReference type="GO" id="GO:0016616">
    <property type="term" value="F:oxidoreductase activity, acting on the CH-OH group of donors, NAD or NADP as acceptor"/>
    <property type="evidence" value="ECO:0007669"/>
    <property type="project" value="UniProtKB-ARBA"/>
</dbReference>
<organism evidence="4 5">
    <name type="scientific">Exophiala mesophila</name>
    <name type="common">Black yeast-like fungus</name>
    <dbReference type="NCBI Taxonomy" id="212818"/>
    <lineage>
        <taxon>Eukaryota</taxon>
        <taxon>Fungi</taxon>
        <taxon>Dikarya</taxon>
        <taxon>Ascomycota</taxon>
        <taxon>Pezizomycotina</taxon>
        <taxon>Eurotiomycetes</taxon>
        <taxon>Chaetothyriomycetidae</taxon>
        <taxon>Chaetothyriales</taxon>
        <taxon>Herpotrichiellaceae</taxon>
        <taxon>Exophiala</taxon>
    </lineage>
</organism>
<dbReference type="AlphaFoldDB" id="A0A438MTT1"/>
<dbReference type="Gene3D" id="3.40.50.720">
    <property type="entry name" value="NAD(P)-binding Rossmann-like Domain"/>
    <property type="match status" value="1"/>
</dbReference>
<evidence type="ECO:0008006" key="6">
    <source>
        <dbReference type="Google" id="ProtNLM"/>
    </source>
</evidence>